<protein>
    <submittedName>
        <fullName evidence="1">Uncharacterized protein</fullName>
    </submittedName>
</protein>
<dbReference type="Proteomes" id="UP000029577">
    <property type="component" value="Unassembled WGS sequence"/>
</dbReference>
<keyword evidence="2" id="KW-1185">Reference proteome</keyword>
<organism evidence="1 2">
    <name type="scientific">Tatumella morbirosei</name>
    <dbReference type="NCBI Taxonomy" id="642227"/>
    <lineage>
        <taxon>Bacteria</taxon>
        <taxon>Pseudomonadati</taxon>
        <taxon>Pseudomonadota</taxon>
        <taxon>Gammaproteobacteria</taxon>
        <taxon>Enterobacterales</taxon>
        <taxon>Erwiniaceae</taxon>
        <taxon>Tatumella</taxon>
    </lineage>
</organism>
<reference evidence="1" key="1">
    <citation type="submission" date="2014-12" db="EMBL/GenBank/DDBJ databases">
        <title>The draft genome of the Tatumella morbirosei type strain, LMG23360T isolated from pineapple rot.</title>
        <authorList>
            <person name="Smits T.H."/>
            <person name="Palmer M."/>
            <person name="Venter S.N."/>
            <person name="Duffy B."/>
            <person name="Steenkamp E.T."/>
            <person name="Chan W.Y."/>
            <person name="Coutinho T.A."/>
            <person name="Coetzee M.P."/>
            <person name="De Maayer P."/>
        </authorList>
    </citation>
    <scope>NUCLEOTIDE SEQUENCE [LARGE SCALE GENOMIC DNA]</scope>
    <source>
        <strain evidence="1">LMG 23360</strain>
    </source>
</reference>
<evidence type="ECO:0000313" key="1">
    <source>
        <dbReference type="EMBL" id="KKA63541.1"/>
    </source>
</evidence>
<dbReference type="EMBL" id="JPKR02000004">
    <property type="protein sequence ID" value="KKA63541.1"/>
    <property type="molecule type" value="Genomic_DNA"/>
</dbReference>
<accession>A0A0F5BW12</accession>
<sequence>MPLSETGNLLIKPQDLLITFSRQVIAVFNIWGYSDFAYSQGGAKFPTGGKSVFTESPRALQPLAEGQQIRCNSGADG</sequence>
<gene>
    <name evidence="1" type="ORF">HA49_22445</name>
</gene>
<dbReference type="STRING" id="642227.HA49_22445"/>
<dbReference type="AlphaFoldDB" id="A0A0F5BW12"/>
<comment type="caution">
    <text evidence="1">The sequence shown here is derived from an EMBL/GenBank/DDBJ whole genome shotgun (WGS) entry which is preliminary data.</text>
</comment>
<evidence type="ECO:0000313" key="2">
    <source>
        <dbReference type="Proteomes" id="UP000029577"/>
    </source>
</evidence>
<name>A0A0F5BW12_9GAMM</name>
<proteinExistence type="predicted"/>